<name>A0A7W7YEU4_9BACT</name>
<feature type="binding site" evidence="1">
    <location>
        <position position="59"/>
    </location>
    <ligand>
        <name>Mg(2+)</name>
        <dbReference type="ChEBI" id="CHEBI:18420"/>
        <label>1</label>
    </ligand>
</feature>
<dbReference type="InterPro" id="IPR005502">
    <property type="entry name" value="Ribosyl_crysJ1"/>
</dbReference>
<sequence>MNADNQSDHDQRLQRALLSLDGLSVGDAFGQSFFFVTAVTADQRLEGRFIPPPPWFYTDDTVMGVAVTRCLQKHRAIEPDWLAKEFAKEYAREPDRGYGGTARGILQAIGEGVAWREAAGRVFDGEGSCGNGGAMRAAPIGAYFADDLQMVISHARKSAQVTHSHEDGQTGAIAVALAAAWMVAQRDTSRPQELEMIRFVLANLPQTETYWRLKKALTLPHELSPKTAALILGNGSQVISSDTVPFCLWCACRHSDDYAEALWAAVSVYGDMDTNCAIVGSLVALSTGHAGIPAEWLASREPLNLEFQ</sequence>
<dbReference type="RefSeq" id="WP_184343100.1">
    <property type="nucleotide sequence ID" value="NZ_JACHIG010000012.1"/>
</dbReference>
<gene>
    <name evidence="2" type="ORF">HNQ65_004481</name>
</gene>
<dbReference type="InterPro" id="IPR036705">
    <property type="entry name" value="Ribosyl_crysJ1_sf"/>
</dbReference>
<dbReference type="EMBL" id="JACHIG010000012">
    <property type="protein sequence ID" value="MBB5034873.1"/>
    <property type="molecule type" value="Genomic_DNA"/>
</dbReference>
<keyword evidence="2" id="KW-0378">Hydrolase</keyword>
<dbReference type="AlphaFoldDB" id="A0A7W7YEU4"/>
<comment type="caution">
    <text evidence="2">The sequence shown here is derived from an EMBL/GenBank/DDBJ whole genome shotgun (WGS) entry which is preliminary data.</text>
</comment>
<organism evidence="2 3">
    <name type="scientific">Prosthecobacter vanneervenii</name>
    <dbReference type="NCBI Taxonomy" id="48466"/>
    <lineage>
        <taxon>Bacteria</taxon>
        <taxon>Pseudomonadati</taxon>
        <taxon>Verrucomicrobiota</taxon>
        <taxon>Verrucomicrobiia</taxon>
        <taxon>Verrucomicrobiales</taxon>
        <taxon>Verrucomicrobiaceae</taxon>
        <taxon>Prosthecobacter</taxon>
    </lineage>
</organism>
<keyword evidence="1" id="KW-0460">Magnesium</keyword>
<feature type="binding site" evidence="1">
    <location>
        <position position="273"/>
    </location>
    <ligand>
        <name>Mg(2+)</name>
        <dbReference type="ChEBI" id="CHEBI:18420"/>
        <label>1</label>
    </ligand>
</feature>
<comment type="cofactor">
    <cofactor evidence="1">
        <name>Mg(2+)</name>
        <dbReference type="ChEBI" id="CHEBI:18420"/>
    </cofactor>
    <text evidence="1">Binds 2 magnesium ions per subunit.</text>
</comment>
<feature type="binding site" evidence="1">
    <location>
        <position position="271"/>
    </location>
    <ligand>
        <name>Mg(2+)</name>
        <dbReference type="ChEBI" id="CHEBI:18420"/>
        <label>1</label>
    </ligand>
</feature>
<evidence type="ECO:0000313" key="3">
    <source>
        <dbReference type="Proteomes" id="UP000590740"/>
    </source>
</evidence>
<feature type="binding site" evidence="1">
    <location>
        <position position="274"/>
    </location>
    <ligand>
        <name>Mg(2+)</name>
        <dbReference type="ChEBI" id="CHEBI:18420"/>
        <label>1</label>
    </ligand>
</feature>
<feature type="binding site" evidence="1">
    <location>
        <position position="58"/>
    </location>
    <ligand>
        <name>Mg(2+)</name>
        <dbReference type="ChEBI" id="CHEBI:18420"/>
        <label>1</label>
    </ligand>
</feature>
<accession>A0A7W7YEU4</accession>
<evidence type="ECO:0000313" key="2">
    <source>
        <dbReference type="EMBL" id="MBB5034873.1"/>
    </source>
</evidence>
<dbReference type="PANTHER" id="PTHR16222:SF12">
    <property type="entry name" value="ADP-RIBOSYLGLYCOHYDROLASE-RELATED"/>
    <property type="match status" value="1"/>
</dbReference>
<dbReference type="PANTHER" id="PTHR16222">
    <property type="entry name" value="ADP-RIBOSYLGLYCOHYDROLASE"/>
    <property type="match status" value="1"/>
</dbReference>
<reference evidence="2 3" key="1">
    <citation type="submission" date="2020-08" db="EMBL/GenBank/DDBJ databases">
        <title>Genomic Encyclopedia of Type Strains, Phase IV (KMG-IV): sequencing the most valuable type-strain genomes for metagenomic binning, comparative biology and taxonomic classification.</title>
        <authorList>
            <person name="Goeker M."/>
        </authorList>
    </citation>
    <scope>NUCLEOTIDE SEQUENCE [LARGE SCALE GENOMIC DNA]</scope>
    <source>
        <strain evidence="2 3">DSM 12252</strain>
    </source>
</reference>
<keyword evidence="1" id="KW-0479">Metal-binding</keyword>
<dbReference type="Pfam" id="PF03747">
    <property type="entry name" value="ADP_ribosyl_GH"/>
    <property type="match status" value="1"/>
</dbReference>
<dbReference type="GO" id="GO:0046872">
    <property type="term" value="F:metal ion binding"/>
    <property type="evidence" value="ECO:0007669"/>
    <property type="project" value="UniProtKB-KW"/>
</dbReference>
<feature type="binding site" evidence="1">
    <location>
        <position position="60"/>
    </location>
    <ligand>
        <name>Mg(2+)</name>
        <dbReference type="ChEBI" id="CHEBI:18420"/>
        <label>1</label>
    </ligand>
</feature>
<proteinExistence type="predicted"/>
<dbReference type="GO" id="GO:0016787">
    <property type="term" value="F:hydrolase activity"/>
    <property type="evidence" value="ECO:0007669"/>
    <property type="project" value="UniProtKB-KW"/>
</dbReference>
<evidence type="ECO:0000256" key="1">
    <source>
        <dbReference type="PIRSR" id="PIRSR605502-1"/>
    </source>
</evidence>
<dbReference type="Proteomes" id="UP000590740">
    <property type="component" value="Unassembled WGS sequence"/>
</dbReference>
<dbReference type="InterPro" id="IPR050792">
    <property type="entry name" value="ADP-ribosylglycohydrolase"/>
</dbReference>
<dbReference type="Gene3D" id="1.10.4080.10">
    <property type="entry name" value="ADP-ribosylation/Crystallin J1"/>
    <property type="match status" value="1"/>
</dbReference>
<keyword evidence="3" id="KW-1185">Reference proteome</keyword>
<protein>
    <submittedName>
        <fullName evidence="2">ADP-ribosylglycohydrolase</fullName>
    </submittedName>
</protein>
<dbReference type="SUPFAM" id="SSF101478">
    <property type="entry name" value="ADP-ribosylglycohydrolase"/>
    <property type="match status" value="1"/>
</dbReference>